<dbReference type="CDD" id="cd01949">
    <property type="entry name" value="GGDEF"/>
    <property type="match status" value="1"/>
</dbReference>
<gene>
    <name evidence="5" type="ORF">M670_02169</name>
</gene>
<dbReference type="CDD" id="cd00130">
    <property type="entry name" value="PAS"/>
    <property type="match status" value="1"/>
</dbReference>
<dbReference type="Pfam" id="PF00990">
    <property type="entry name" value="GGDEF"/>
    <property type="match status" value="1"/>
</dbReference>
<dbReference type="Gene3D" id="3.30.70.270">
    <property type="match status" value="1"/>
</dbReference>
<reference evidence="5 6" key="1">
    <citation type="submission" date="2014-04" db="EMBL/GenBank/DDBJ databases">
        <title>Draft genome sequence of Bacillus azotoformans MEV2011, a (co-) denitrifying strain unable to grow in the presence of oxygen.</title>
        <authorList>
            <person name="Nielsen M."/>
            <person name="Schreiber L."/>
            <person name="Finster K."/>
            <person name="Schramm A."/>
        </authorList>
    </citation>
    <scope>NUCLEOTIDE SEQUENCE [LARGE SCALE GENOMIC DNA]</scope>
    <source>
        <strain evidence="5 6">MEV2011</strain>
    </source>
</reference>
<dbReference type="InterPro" id="IPR035919">
    <property type="entry name" value="EAL_sf"/>
</dbReference>
<dbReference type="InterPro" id="IPR052155">
    <property type="entry name" value="Biofilm_reg_signaling"/>
</dbReference>
<dbReference type="PATRIC" id="fig|1348973.3.peg.2104"/>
<dbReference type="Proteomes" id="UP000027936">
    <property type="component" value="Unassembled WGS sequence"/>
</dbReference>
<dbReference type="FunFam" id="3.30.70.270:FF:000001">
    <property type="entry name" value="Diguanylate cyclase domain protein"/>
    <property type="match status" value="1"/>
</dbReference>
<evidence type="ECO:0000259" key="1">
    <source>
        <dbReference type="PROSITE" id="PS50112"/>
    </source>
</evidence>
<dbReference type="SUPFAM" id="SSF55073">
    <property type="entry name" value="Nucleotide cyclase"/>
    <property type="match status" value="1"/>
</dbReference>
<dbReference type="SUPFAM" id="SSF55785">
    <property type="entry name" value="PYP-like sensor domain (PAS domain)"/>
    <property type="match status" value="1"/>
</dbReference>
<organism evidence="5 6">
    <name type="scientific">Schinkia azotoformans MEV2011</name>
    <dbReference type="NCBI Taxonomy" id="1348973"/>
    <lineage>
        <taxon>Bacteria</taxon>
        <taxon>Bacillati</taxon>
        <taxon>Bacillota</taxon>
        <taxon>Bacilli</taxon>
        <taxon>Bacillales</taxon>
        <taxon>Bacillaceae</taxon>
        <taxon>Calidifontibacillus/Schinkia group</taxon>
        <taxon>Schinkia</taxon>
    </lineage>
</organism>
<dbReference type="SMART" id="SM00086">
    <property type="entry name" value="PAC"/>
    <property type="match status" value="1"/>
</dbReference>
<protein>
    <submittedName>
        <fullName evidence="5">PAS domain S-box/diguanylate cyclase (GGDEF) domain-containing protein</fullName>
    </submittedName>
</protein>
<dbReference type="Pfam" id="PF00563">
    <property type="entry name" value="EAL"/>
    <property type="match status" value="1"/>
</dbReference>
<dbReference type="InterPro" id="IPR000014">
    <property type="entry name" value="PAS"/>
</dbReference>
<dbReference type="InterPro" id="IPR029787">
    <property type="entry name" value="Nucleotide_cyclase"/>
</dbReference>
<dbReference type="InterPro" id="IPR035965">
    <property type="entry name" value="PAS-like_dom_sf"/>
</dbReference>
<dbReference type="InterPro" id="IPR000700">
    <property type="entry name" value="PAS-assoc_C"/>
</dbReference>
<evidence type="ECO:0000259" key="3">
    <source>
        <dbReference type="PROSITE" id="PS50883"/>
    </source>
</evidence>
<dbReference type="SUPFAM" id="SSF141868">
    <property type="entry name" value="EAL domain-like"/>
    <property type="match status" value="1"/>
</dbReference>
<evidence type="ECO:0000313" key="6">
    <source>
        <dbReference type="Proteomes" id="UP000027936"/>
    </source>
</evidence>
<sequence>MKRNKGRTKLILLKGIAVVLLFRKIQFKLKCIININTVHLGVKLTMENLIYEKSRTSDLVHDDIYYTTRIQELEYTLKNLRELKYTLDQAAIVSITDAKGAIIYVNDLFCEISQYKREELIGRNHRLLNSGYHPKEYFKEMWKQIVSGHTWEGEVRNRKKDGSIYWVQATIVPFMDEKGKPYKYISIRKEITKQKQLEEEIFHLAYHDSLTNLPNRRMFMNQLRSEIIERNNLKSKLSILFIDLDNFKFINDKWGHDTGDIVIKEAAHRIKEAIRPTDMIARLGGDEFIVMLKDVQDEADIIINVKQILKMFQKPISTYGQEYSLTCSIGIATYPENGDSAEQLIVNADNALYHVKGSGKNDFTFYNNKMKIQSLESSLLENALRSAIKNEQFYLEYQPKQNIATKELFGMEALVRWNHPELGIIPPGKFISLAEETGLIIPMGEWILRESCRQTKLWQKQGFPNLIISVNVSVRQLEDSNFIDSVISILKETKLDPTCLELEVTESIFADVKNAASILQKLRSMGIKISVDDFGTGYSSLSYIKHLPIDILKVDRSFIRDIHLNEESKAIVRAIITIANAIGLKVIAEGIELEEHIEELKNGGCLLGQGFYLSKPMTSDAFEYYLKKTMIA</sequence>
<dbReference type="Pfam" id="PF13426">
    <property type="entry name" value="PAS_9"/>
    <property type="match status" value="1"/>
</dbReference>
<proteinExistence type="predicted"/>
<dbReference type="PROSITE" id="PS50112">
    <property type="entry name" value="PAS"/>
    <property type="match status" value="1"/>
</dbReference>
<dbReference type="NCBIfam" id="TIGR00254">
    <property type="entry name" value="GGDEF"/>
    <property type="match status" value="1"/>
</dbReference>
<evidence type="ECO:0000259" key="2">
    <source>
        <dbReference type="PROSITE" id="PS50113"/>
    </source>
</evidence>
<dbReference type="InterPro" id="IPR000160">
    <property type="entry name" value="GGDEF_dom"/>
</dbReference>
<feature type="domain" description="PAC" evidence="2">
    <location>
        <begin position="151"/>
        <end position="203"/>
    </location>
</feature>
<dbReference type="FunFam" id="3.20.20.450:FF:000001">
    <property type="entry name" value="Cyclic di-GMP phosphodiesterase yahA"/>
    <property type="match status" value="1"/>
</dbReference>
<name>A0A072NNQ3_SCHAZ</name>
<dbReference type="PROSITE" id="PS50113">
    <property type="entry name" value="PAC"/>
    <property type="match status" value="1"/>
</dbReference>
<feature type="domain" description="GGDEF" evidence="4">
    <location>
        <begin position="235"/>
        <end position="368"/>
    </location>
</feature>
<dbReference type="InterPro" id="IPR001610">
    <property type="entry name" value="PAC"/>
</dbReference>
<dbReference type="EMBL" id="JJRY01000007">
    <property type="protein sequence ID" value="KEF38543.1"/>
    <property type="molecule type" value="Genomic_DNA"/>
</dbReference>
<dbReference type="PANTHER" id="PTHR44757">
    <property type="entry name" value="DIGUANYLATE CYCLASE DGCP"/>
    <property type="match status" value="1"/>
</dbReference>
<accession>A0A072NNQ3</accession>
<dbReference type="InterPro" id="IPR043128">
    <property type="entry name" value="Rev_trsase/Diguanyl_cyclase"/>
</dbReference>
<comment type="caution">
    <text evidence="5">The sequence shown here is derived from an EMBL/GenBank/DDBJ whole genome shotgun (WGS) entry which is preliminary data.</text>
</comment>
<evidence type="ECO:0000259" key="4">
    <source>
        <dbReference type="PROSITE" id="PS50887"/>
    </source>
</evidence>
<dbReference type="AlphaFoldDB" id="A0A072NNQ3"/>
<dbReference type="Gene3D" id="3.30.450.20">
    <property type="entry name" value="PAS domain"/>
    <property type="match status" value="1"/>
</dbReference>
<dbReference type="PROSITE" id="PS50887">
    <property type="entry name" value="GGDEF"/>
    <property type="match status" value="1"/>
</dbReference>
<feature type="domain" description="EAL" evidence="3">
    <location>
        <begin position="377"/>
        <end position="630"/>
    </location>
</feature>
<dbReference type="NCBIfam" id="TIGR00229">
    <property type="entry name" value="sensory_box"/>
    <property type="match status" value="1"/>
</dbReference>
<dbReference type="SMART" id="SM00052">
    <property type="entry name" value="EAL"/>
    <property type="match status" value="1"/>
</dbReference>
<feature type="domain" description="PAS" evidence="1">
    <location>
        <begin position="79"/>
        <end position="136"/>
    </location>
</feature>
<dbReference type="SMART" id="SM00267">
    <property type="entry name" value="GGDEF"/>
    <property type="match status" value="1"/>
</dbReference>
<dbReference type="Gene3D" id="3.20.20.450">
    <property type="entry name" value="EAL domain"/>
    <property type="match status" value="1"/>
</dbReference>
<dbReference type="PANTHER" id="PTHR44757:SF2">
    <property type="entry name" value="BIOFILM ARCHITECTURE MAINTENANCE PROTEIN MBAA"/>
    <property type="match status" value="1"/>
</dbReference>
<dbReference type="CDD" id="cd01948">
    <property type="entry name" value="EAL"/>
    <property type="match status" value="1"/>
</dbReference>
<evidence type="ECO:0000313" key="5">
    <source>
        <dbReference type="EMBL" id="KEF38543.1"/>
    </source>
</evidence>
<dbReference type="PROSITE" id="PS50883">
    <property type="entry name" value="EAL"/>
    <property type="match status" value="1"/>
</dbReference>
<dbReference type="InterPro" id="IPR001633">
    <property type="entry name" value="EAL_dom"/>
</dbReference>